<reference evidence="2" key="1">
    <citation type="journal article" date="2021" name="Microb. Physiol.">
        <title>Proteogenomic Insights into the Physiology of Marine, Sulfate-Reducing, Filamentous Desulfonema limicola and Desulfonema magnum.</title>
        <authorList>
            <person name="Schnaars V."/>
            <person name="Wohlbrand L."/>
            <person name="Scheve S."/>
            <person name="Hinrichs C."/>
            <person name="Reinhardt R."/>
            <person name="Rabus R."/>
        </authorList>
    </citation>
    <scope>NUCLEOTIDE SEQUENCE</scope>
    <source>
        <strain evidence="2">5ac10</strain>
    </source>
</reference>
<keyword evidence="3" id="KW-1185">Reference proteome</keyword>
<dbReference type="InterPro" id="IPR016195">
    <property type="entry name" value="Pol/histidinol_Pase-like"/>
</dbReference>
<dbReference type="EMBL" id="CP061799">
    <property type="protein sequence ID" value="QTA79584.1"/>
    <property type="molecule type" value="Genomic_DNA"/>
</dbReference>
<dbReference type="SMART" id="SM00481">
    <property type="entry name" value="POLIIIAc"/>
    <property type="match status" value="1"/>
</dbReference>
<evidence type="ECO:0000313" key="2">
    <source>
        <dbReference type="EMBL" id="QTA79584.1"/>
    </source>
</evidence>
<dbReference type="CDD" id="cd07432">
    <property type="entry name" value="PHP_HisPPase"/>
    <property type="match status" value="1"/>
</dbReference>
<dbReference type="RefSeq" id="WP_207691321.1">
    <property type="nucleotide sequence ID" value="NZ_CP061799.1"/>
</dbReference>
<dbReference type="InterPro" id="IPR004013">
    <property type="entry name" value="PHP_dom"/>
</dbReference>
<dbReference type="InterPro" id="IPR052018">
    <property type="entry name" value="PHP_domain"/>
</dbReference>
<dbReference type="GO" id="GO:0004534">
    <property type="term" value="F:5'-3' RNA exonuclease activity"/>
    <property type="evidence" value="ECO:0007669"/>
    <property type="project" value="TreeGrafter"/>
</dbReference>
<evidence type="ECO:0000313" key="3">
    <source>
        <dbReference type="Proteomes" id="UP000663720"/>
    </source>
</evidence>
<dbReference type="PANTHER" id="PTHR42924">
    <property type="entry name" value="EXONUCLEASE"/>
    <property type="match status" value="1"/>
</dbReference>
<organism evidence="2 3">
    <name type="scientific">Desulfonema limicola</name>
    <dbReference type="NCBI Taxonomy" id="45656"/>
    <lineage>
        <taxon>Bacteria</taxon>
        <taxon>Pseudomonadati</taxon>
        <taxon>Thermodesulfobacteriota</taxon>
        <taxon>Desulfobacteria</taxon>
        <taxon>Desulfobacterales</taxon>
        <taxon>Desulfococcaceae</taxon>
        <taxon>Desulfonema</taxon>
    </lineage>
</organism>
<dbReference type="Gene3D" id="3.20.20.140">
    <property type="entry name" value="Metal-dependent hydrolases"/>
    <property type="match status" value="1"/>
</dbReference>
<proteinExistence type="predicted"/>
<sequence>MQEKQADLHIHTCLSPCGDWDMSPKNIVQKSCEKGLDIIAVCDHNSVENAGAVIKAGREHGICVFPGMEICSKEEVHILAVFNTLEQGLIMQEYVYAHLPGQNKPDYFGYQVIVDENDMVIGENPRLLIGATTLGLKDIVKKTKAIGGLSIAAHVDRKGFGLISQLGFIPPDLALDAVEVSWRISLKNAAKNIPGIGNLPCITSSDAHFPDDIGKASTRFIIDLPDIQEISFALQNINKRKIKV</sequence>
<name>A0A975B6D0_9BACT</name>
<dbReference type="AlphaFoldDB" id="A0A975B6D0"/>
<protein>
    <submittedName>
        <fullName evidence="2">PHP domain-containing protein</fullName>
    </submittedName>
</protein>
<dbReference type="KEGG" id="dli:dnl_18580"/>
<dbReference type="GO" id="GO:0035312">
    <property type="term" value="F:5'-3' DNA exonuclease activity"/>
    <property type="evidence" value="ECO:0007669"/>
    <property type="project" value="TreeGrafter"/>
</dbReference>
<dbReference type="InterPro" id="IPR003141">
    <property type="entry name" value="Pol/His_phosphatase_N"/>
</dbReference>
<accession>A0A975B6D0</accession>
<evidence type="ECO:0000259" key="1">
    <source>
        <dbReference type="SMART" id="SM00481"/>
    </source>
</evidence>
<feature type="domain" description="Polymerase/histidinol phosphatase N-terminal" evidence="1">
    <location>
        <begin position="6"/>
        <end position="74"/>
    </location>
</feature>
<gene>
    <name evidence="2" type="ORF">dnl_18580</name>
</gene>
<dbReference type="Pfam" id="PF13263">
    <property type="entry name" value="PHP_C"/>
    <property type="match status" value="1"/>
</dbReference>
<dbReference type="PANTHER" id="PTHR42924:SF3">
    <property type="entry name" value="POLYMERASE_HISTIDINOL PHOSPHATASE N-TERMINAL DOMAIN-CONTAINING PROTEIN"/>
    <property type="match status" value="1"/>
</dbReference>
<dbReference type="Pfam" id="PF02811">
    <property type="entry name" value="PHP"/>
    <property type="match status" value="1"/>
</dbReference>
<dbReference type="Proteomes" id="UP000663720">
    <property type="component" value="Chromosome"/>
</dbReference>
<dbReference type="SUPFAM" id="SSF89550">
    <property type="entry name" value="PHP domain-like"/>
    <property type="match status" value="1"/>
</dbReference>